<evidence type="ECO:0000256" key="20">
    <source>
        <dbReference type="ARBA" id="ARBA00059712"/>
    </source>
</evidence>
<dbReference type="GO" id="GO:0003677">
    <property type="term" value="F:DNA binding"/>
    <property type="evidence" value="ECO:0007669"/>
    <property type="project" value="InterPro"/>
</dbReference>
<dbReference type="Proteomes" id="UP000283530">
    <property type="component" value="Unassembled WGS sequence"/>
</dbReference>
<proteinExistence type="inferred from homology"/>
<comment type="cofactor">
    <cofactor evidence="2">
        <name>Mg(2+)</name>
        <dbReference type="ChEBI" id="CHEBI:18420"/>
    </cofactor>
</comment>
<dbReference type="AlphaFoldDB" id="A0A3S3Q1L7"/>
<comment type="caution">
    <text evidence="24">The sequence shown here is derived from an EMBL/GenBank/DDBJ whole genome shotgun (WGS) entry which is preliminary data.</text>
</comment>
<evidence type="ECO:0000256" key="1">
    <source>
        <dbReference type="ARBA" id="ARBA00001913"/>
    </source>
</evidence>
<dbReference type="FunFam" id="1.10.150.670:FF:000007">
    <property type="entry name" value="Crossover junction endonuclease EME1B"/>
    <property type="match status" value="1"/>
</dbReference>
<dbReference type="InterPro" id="IPR006166">
    <property type="entry name" value="ERCC4_domain"/>
</dbReference>
<dbReference type="GO" id="GO:0004519">
    <property type="term" value="F:endonuclease activity"/>
    <property type="evidence" value="ECO:0007669"/>
    <property type="project" value="UniProtKB-KW"/>
</dbReference>
<evidence type="ECO:0000256" key="12">
    <source>
        <dbReference type="ARBA" id="ARBA00022837"/>
    </source>
</evidence>
<name>A0A3S3Q1L7_9MAGN</name>
<evidence type="ECO:0000256" key="3">
    <source>
        <dbReference type="ARBA" id="ARBA00004123"/>
    </source>
</evidence>
<keyword evidence="25" id="KW-1185">Reference proteome</keyword>
<evidence type="ECO:0000256" key="13">
    <source>
        <dbReference type="ARBA" id="ARBA00022842"/>
    </source>
</evidence>
<dbReference type="GO" id="GO:0051301">
    <property type="term" value="P:cell division"/>
    <property type="evidence" value="ECO:0007669"/>
    <property type="project" value="UniProtKB-KW"/>
</dbReference>
<dbReference type="Pfam" id="PF02732">
    <property type="entry name" value="ERCC4"/>
    <property type="match status" value="1"/>
</dbReference>
<evidence type="ECO:0000256" key="11">
    <source>
        <dbReference type="ARBA" id="ARBA00022801"/>
    </source>
</evidence>
<dbReference type="GO" id="GO:0048476">
    <property type="term" value="C:Holliday junction resolvase complex"/>
    <property type="evidence" value="ECO:0007669"/>
    <property type="project" value="InterPro"/>
</dbReference>
<accession>A0A3S3Q1L7</accession>
<comment type="subunit">
    <text evidence="21">Forms a heterodimer with MUS81.</text>
</comment>
<evidence type="ECO:0000256" key="6">
    <source>
        <dbReference type="ARBA" id="ARBA00022722"/>
    </source>
</evidence>
<dbReference type="GO" id="GO:0005634">
    <property type="term" value="C:nucleus"/>
    <property type="evidence" value="ECO:0007669"/>
    <property type="project" value="UniProtKB-SubCell"/>
</dbReference>
<evidence type="ECO:0000256" key="15">
    <source>
        <dbReference type="ARBA" id="ARBA00023172"/>
    </source>
</evidence>
<sequence length="624" mass="70166">MGEPFAVEIPSDDEDDISPFHFPFPSNNNNNKKKRVEKQEAPLLIIDDDFTPKKPNLSPTPSLVPDTPFSIPSEGDSSIVRCSIAACSDRRSRPAPESFAGISGLICLESDNECEVGSLHGSPKEKETTSAHFGMAQTSKTSFSESARSFGKGSESNYIGLCSPSEVVLEATDNEEFGPLTENLEFFYDRGGMKDNISHFEFAPSDVVAVSDYSLPGTANVIQIVGDSPTRDGHEDAISQIQSDHDKENAMLEQVGDSLKRKTKSKAGNVEKKRHKDEEMARKEKLKEERKLKREQEKLRKEAMKAEVAAMKKVQKEKEKWEKGKFALKSVVAEIDKRVVEVGSIGGHLLTRFAEKGLTFRVTSNPIEKSILWKLDVPDQISELTSKGSEVPYVLLVYEADEFCNLVINDILKDHVSIVQNYYPTYTICFLTNKLMAYINKREQAQYKNPSNSWRRPPVDEVLAKLAVDFVKVHSRQCRDESELAEHVVGLTNSLATCQFRKQLTRLSVNANGSLIPKDFIDKNLIKKSVWLKALVAIPKVQPRFAVAIWKKYPTMRSLLNAYMDPSKSVHEKEFLLKDLRTDGLLGQEERRVGEICSKRVYRILMARSGNIKTDEVEDGADFF</sequence>
<evidence type="ECO:0000256" key="8">
    <source>
        <dbReference type="ARBA" id="ARBA00022759"/>
    </source>
</evidence>
<keyword evidence="13" id="KW-0460">Magnesium</keyword>
<keyword evidence="18" id="KW-0469">Meiosis</keyword>
<evidence type="ECO:0000256" key="9">
    <source>
        <dbReference type="ARBA" id="ARBA00022763"/>
    </source>
</evidence>
<evidence type="ECO:0000313" key="24">
    <source>
        <dbReference type="EMBL" id="RWR77569.1"/>
    </source>
</evidence>
<dbReference type="Gene3D" id="3.40.50.10130">
    <property type="match status" value="1"/>
</dbReference>
<feature type="compositionally biased region" description="Basic and acidic residues" evidence="22">
    <location>
        <begin position="276"/>
        <end position="288"/>
    </location>
</feature>
<keyword evidence="5" id="KW-0132">Cell division</keyword>
<comment type="similarity">
    <text evidence="4">Belongs to the EME1/MMS4 family.</text>
</comment>
<evidence type="ECO:0000256" key="21">
    <source>
        <dbReference type="ARBA" id="ARBA00066032"/>
    </source>
</evidence>
<dbReference type="Gene3D" id="1.10.150.670">
    <property type="entry name" value="Crossover junction endonuclease EME1, DNA-binding domain"/>
    <property type="match status" value="1"/>
</dbReference>
<evidence type="ECO:0000256" key="17">
    <source>
        <dbReference type="ARBA" id="ARBA00023242"/>
    </source>
</evidence>
<feature type="compositionally biased region" description="Polar residues" evidence="22">
    <location>
        <begin position="136"/>
        <end position="147"/>
    </location>
</feature>
<dbReference type="GO" id="GO:0006281">
    <property type="term" value="P:DNA repair"/>
    <property type="evidence" value="ECO:0007669"/>
    <property type="project" value="UniProtKB-KW"/>
</dbReference>
<comment type="function">
    <text evidence="20">Interacts with MUS81 to form a DNA structure-specific endonuclease with substrate preference for branched DNA structures with a 5'-end at the branch nick. Typical substrates include 3'-flap structures, D-loops, replication forks, nicked Holliday junctions and also intact Holliday junctions with a reduced efficiency. May be required in mitosis for the processing of stalled or collapsed replication fork intermediates. Plays a role in DNA repair and in genotoxic stress-induced homologous recombination (HR) in somatic cells. Mediates a subset of meiotic recombination events that are insensitive to crossover interference.</text>
</comment>
<evidence type="ECO:0000313" key="25">
    <source>
        <dbReference type="Proteomes" id="UP000283530"/>
    </source>
</evidence>
<protein>
    <submittedName>
        <fullName evidence="24">Crossover junction endonuclease EME1B isoform X1</fullName>
    </submittedName>
</protein>
<reference evidence="24 25" key="1">
    <citation type="journal article" date="2019" name="Nat. Plants">
        <title>Stout camphor tree genome fills gaps in understanding of flowering plant genome evolution.</title>
        <authorList>
            <person name="Chaw S.M."/>
            <person name="Liu Y.C."/>
            <person name="Wu Y.W."/>
            <person name="Wang H.Y."/>
            <person name="Lin C.I."/>
            <person name="Wu C.S."/>
            <person name="Ke H.M."/>
            <person name="Chang L.Y."/>
            <person name="Hsu C.Y."/>
            <person name="Yang H.T."/>
            <person name="Sudianto E."/>
            <person name="Hsu M.H."/>
            <person name="Wu K.P."/>
            <person name="Wang L.N."/>
            <person name="Leebens-Mack J.H."/>
            <person name="Tsai I.J."/>
        </authorList>
    </citation>
    <scope>NUCLEOTIDE SEQUENCE [LARGE SCALE GENOMIC DNA]</scope>
    <source>
        <strain evidence="25">cv. Chaw 1501</strain>
        <tissue evidence="24">Young leaves</tissue>
    </source>
</reference>
<keyword evidence="17" id="KW-0539">Nucleus</keyword>
<keyword evidence="8 24" id="KW-0255">Endonuclease</keyword>
<dbReference type="GO" id="GO:0046872">
    <property type="term" value="F:metal ion binding"/>
    <property type="evidence" value="ECO:0007669"/>
    <property type="project" value="UniProtKB-KW"/>
</dbReference>
<dbReference type="GO" id="GO:0016787">
    <property type="term" value="F:hydrolase activity"/>
    <property type="evidence" value="ECO:0007669"/>
    <property type="project" value="UniProtKB-KW"/>
</dbReference>
<keyword evidence="7" id="KW-0479">Metal-binding</keyword>
<keyword evidence="14" id="KW-0175">Coiled coil</keyword>
<dbReference type="EMBL" id="QPKB01000002">
    <property type="protein sequence ID" value="RWR77569.1"/>
    <property type="molecule type" value="Genomic_DNA"/>
</dbReference>
<evidence type="ECO:0000256" key="14">
    <source>
        <dbReference type="ARBA" id="ARBA00023054"/>
    </source>
</evidence>
<feature type="region of interest" description="Disordered" evidence="22">
    <location>
        <begin position="258"/>
        <end position="288"/>
    </location>
</feature>
<evidence type="ECO:0000256" key="18">
    <source>
        <dbReference type="ARBA" id="ARBA00023254"/>
    </source>
</evidence>
<feature type="region of interest" description="Disordered" evidence="22">
    <location>
        <begin position="118"/>
        <end position="147"/>
    </location>
</feature>
<evidence type="ECO:0000256" key="2">
    <source>
        <dbReference type="ARBA" id="ARBA00001946"/>
    </source>
</evidence>
<evidence type="ECO:0000256" key="7">
    <source>
        <dbReference type="ARBA" id="ARBA00022723"/>
    </source>
</evidence>
<keyword evidence="9" id="KW-0227">DNA damage</keyword>
<dbReference type="PANTHER" id="PTHR21077">
    <property type="entry name" value="EME1 PROTEIN"/>
    <property type="match status" value="1"/>
</dbReference>
<dbReference type="Pfam" id="PF21292">
    <property type="entry name" value="EME1-MUS81_C"/>
    <property type="match status" value="1"/>
</dbReference>
<dbReference type="InterPro" id="IPR042530">
    <property type="entry name" value="EME1/EME2_C"/>
</dbReference>
<evidence type="ECO:0000256" key="22">
    <source>
        <dbReference type="SAM" id="MobiDB-lite"/>
    </source>
</evidence>
<dbReference type="OrthoDB" id="343092at2759"/>
<dbReference type="PANTHER" id="PTHR21077:SF5">
    <property type="entry name" value="CROSSOVER JUNCTION ENDONUCLEASE MMS4"/>
    <property type="match status" value="1"/>
</dbReference>
<dbReference type="GO" id="GO:0051321">
    <property type="term" value="P:meiotic cell cycle"/>
    <property type="evidence" value="ECO:0007669"/>
    <property type="project" value="UniProtKB-KW"/>
</dbReference>
<evidence type="ECO:0000256" key="5">
    <source>
        <dbReference type="ARBA" id="ARBA00022618"/>
    </source>
</evidence>
<keyword evidence="12" id="KW-0106">Calcium</keyword>
<evidence type="ECO:0000259" key="23">
    <source>
        <dbReference type="SMART" id="SM00891"/>
    </source>
</evidence>
<keyword evidence="10" id="KW-0498">Mitosis</keyword>
<keyword evidence="11" id="KW-0378">Hydrolase</keyword>
<dbReference type="CDD" id="cd20083">
    <property type="entry name" value="XPF_nuclease_EME"/>
    <property type="match status" value="1"/>
</dbReference>
<comment type="cofactor">
    <cofactor evidence="1">
        <name>Ca(2+)</name>
        <dbReference type="ChEBI" id="CHEBI:29108"/>
    </cofactor>
</comment>
<comment type="subcellular location">
    <subcellularLocation>
        <location evidence="3">Nucleus</location>
    </subcellularLocation>
</comment>
<dbReference type="InterPro" id="IPR047524">
    <property type="entry name" value="XPF_nuclease_EME1_plant/arthr"/>
</dbReference>
<keyword evidence="19" id="KW-0131">Cell cycle</keyword>
<feature type="region of interest" description="Disordered" evidence="22">
    <location>
        <begin position="1"/>
        <end position="69"/>
    </location>
</feature>
<evidence type="ECO:0000256" key="10">
    <source>
        <dbReference type="ARBA" id="ARBA00022776"/>
    </source>
</evidence>
<keyword evidence="16" id="KW-0234">DNA repair</keyword>
<dbReference type="InterPro" id="IPR033310">
    <property type="entry name" value="Mms4/EME1/EME2"/>
</dbReference>
<keyword evidence="15" id="KW-0233">DNA recombination</keyword>
<evidence type="ECO:0000256" key="16">
    <source>
        <dbReference type="ARBA" id="ARBA00023204"/>
    </source>
</evidence>
<dbReference type="GO" id="GO:0006310">
    <property type="term" value="P:DNA recombination"/>
    <property type="evidence" value="ECO:0007669"/>
    <property type="project" value="UniProtKB-KW"/>
</dbReference>
<organism evidence="24 25">
    <name type="scientific">Cinnamomum micranthum f. kanehirae</name>
    <dbReference type="NCBI Taxonomy" id="337451"/>
    <lineage>
        <taxon>Eukaryota</taxon>
        <taxon>Viridiplantae</taxon>
        <taxon>Streptophyta</taxon>
        <taxon>Embryophyta</taxon>
        <taxon>Tracheophyta</taxon>
        <taxon>Spermatophyta</taxon>
        <taxon>Magnoliopsida</taxon>
        <taxon>Magnoliidae</taxon>
        <taxon>Laurales</taxon>
        <taxon>Lauraceae</taxon>
        <taxon>Cinnamomum</taxon>
    </lineage>
</organism>
<keyword evidence="6" id="KW-0540">Nuclease</keyword>
<dbReference type="SMART" id="SM00891">
    <property type="entry name" value="ERCC4"/>
    <property type="match status" value="1"/>
</dbReference>
<evidence type="ECO:0000256" key="4">
    <source>
        <dbReference type="ARBA" id="ARBA00005313"/>
    </source>
</evidence>
<evidence type="ECO:0000256" key="19">
    <source>
        <dbReference type="ARBA" id="ARBA00023306"/>
    </source>
</evidence>
<gene>
    <name evidence="24" type="ORF">CKAN_00606100</name>
</gene>
<feature type="domain" description="ERCC4" evidence="23">
    <location>
        <begin position="332"/>
        <end position="564"/>
    </location>
</feature>